<feature type="transmembrane region" description="Helical" evidence="2">
    <location>
        <begin position="198"/>
        <end position="221"/>
    </location>
</feature>
<keyword evidence="2" id="KW-1133">Transmembrane helix</keyword>
<accession>A0A0A1U969</accession>
<feature type="transmembrane region" description="Helical" evidence="2">
    <location>
        <begin position="227"/>
        <end position="252"/>
    </location>
</feature>
<dbReference type="GeneID" id="14887493"/>
<feature type="transmembrane region" description="Helical" evidence="2">
    <location>
        <begin position="304"/>
        <end position="329"/>
    </location>
</feature>
<dbReference type="OMA" id="ISLLMYN"/>
<feature type="transmembrane region" description="Helical" evidence="2">
    <location>
        <begin position="338"/>
        <end position="360"/>
    </location>
</feature>
<organism evidence="3 4">
    <name type="scientific">Entamoeba invadens IP1</name>
    <dbReference type="NCBI Taxonomy" id="370355"/>
    <lineage>
        <taxon>Eukaryota</taxon>
        <taxon>Amoebozoa</taxon>
        <taxon>Evosea</taxon>
        <taxon>Archamoebae</taxon>
        <taxon>Mastigamoebida</taxon>
        <taxon>Entamoebidae</taxon>
        <taxon>Entamoeba</taxon>
    </lineage>
</organism>
<gene>
    <name evidence="3" type="ORF">EIN_344780</name>
</gene>
<keyword evidence="2" id="KW-0472">Membrane</keyword>
<dbReference type="AlphaFoldDB" id="A0A0A1U969"/>
<evidence type="ECO:0000313" key="3">
    <source>
        <dbReference type="EMBL" id="ELP88518.1"/>
    </source>
</evidence>
<dbReference type="EMBL" id="KB206755">
    <property type="protein sequence ID" value="ELP88518.1"/>
    <property type="molecule type" value="Genomic_DNA"/>
</dbReference>
<sequence>MEINKRPHQTLYEQHKTISMIVTVAIFVSVLLSFAFAFFIPVKTVQIGTISTTPQNTFKRNINITQIKPFYSFVDVYLKVNKIGTTTEKITTSSQVFSTNNKLLIEKENEFNTSCTSGYCEKVLVVSVNPLREKAINIEVSIQTESKFGVLEFIIEYKSFWYVLFTNVLHFLAMGIEVVGITFLLFKWRKTPMREWYFEHIYIIVVLFFALLFDSTYSFLYLYQSSYILWALETLQSLFLFALFLYYIILLICMSFKYIPHRGAILLAIGVGLGQFCCMVAVLLLNNIENMKNYTTFHQPIEAYVLICALSFVNVMYCGATCFFTYFILRHTMEVKQFVIHVIFTITIALIVGLTTYDYYYMTIVPVVDFNLTTSISCFVLLVGMFVITYGSYNKENNTYNQVETEIPLEDNHEVVIYDRKSLELARTIDERSEKPQKTLDPTPLQRIDEDEPMNLDDTQNPLSDTAIVL</sequence>
<name>A0A0A1U969_ENTIV</name>
<protein>
    <recommendedName>
        <fullName evidence="5">Transmembrane protein</fullName>
    </recommendedName>
</protein>
<feature type="transmembrane region" description="Helical" evidence="2">
    <location>
        <begin position="21"/>
        <end position="40"/>
    </location>
</feature>
<evidence type="ECO:0000256" key="2">
    <source>
        <dbReference type="SAM" id="Phobius"/>
    </source>
</evidence>
<keyword evidence="4" id="KW-1185">Reference proteome</keyword>
<evidence type="ECO:0000313" key="4">
    <source>
        <dbReference type="Proteomes" id="UP000014680"/>
    </source>
</evidence>
<feature type="region of interest" description="Disordered" evidence="1">
    <location>
        <begin position="432"/>
        <end position="470"/>
    </location>
</feature>
<feature type="transmembrane region" description="Helical" evidence="2">
    <location>
        <begin position="160"/>
        <end position="186"/>
    </location>
</feature>
<dbReference type="Proteomes" id="UP000014680">
    <property type="component" value="Unassembled WGS sequence"/>
</dbReference>
<dbReference type="RefSeq" id="XP_004255289.1">
    <property type="nucleotide sequence ID" value="XM_004255241.1"/>
</dbReference>
<dbReference type="KEGG" id="eiv:EIN_344780"/>
<evidence type="ECO:0008006" key="5">
    <source>
        <dbReference type="Google" id="ProtNLM"/>
    </source>
</evidence>
<evidence type="ECO:0000256" key="1">
    <source>
        <dbReference type="SAM" id="MobiDB-lite"/>
    </source>
</evidence>
<feature type="transmembrane region" description="Helical" evidence="2">
    <location>
        <begin position="264"/>
        <end position="284"/>
    </location>
</feature>
<proteinExistence type="predicted"/>
<feature type="transmembrane region" description="Helical" evidence="2">
    <location>
        <begin position="372"/>
        <end position="393"/>
    </location>
</feature>
<reference evidence="3 4" key="1">
    <citation type="submission" date="2012-10" db="EMBL/GenBank/DDBJ databases">
        <authorList>
            <person name="Zafar N."/>
            <person name="Inman J."/>
            <person name="Hall N."/>
            <person name="Lorenzi H."/>
            <person name="Caler E."/>
        </authorList>
    </citation>
    <scope>NUCLEOTIDE SEQUENCE [LARGE SCALE GENOMIC DNA]</scope>
    <source>
        <strain evidence="3 4">IP1</strain>
    </source>
</reference>
<keyword evidence="2" id="KW-0812">Transmembrane</keyword>
<dbReference type="VEuPathDB" id="AmoebaDB:EIN_344780"/>
<dbReference type="OrthoDB" id="28020at2759"/>